<keyword evidence="3 6" id="KW-1133">Transmembrane helix</keyword>
<organism evidence="7 8">
    <name type="scientific">Paenibacillus agricola</name>
    <dbReference type="NCBI Taxonomy" id="2716264"/>
    <lineage>
        <taxon>Bacteria</taxon>
        <taxon>Bacillati</taxon>
        <taxon>Bacillota</taxon>
        <taxon>Bacilli</taxon>
        <taxon>Bacillales</taxon>
        <taxon>Paenibacillaceae</taxon>
        <taxon>Paenibacillus</taxon>
    </lineage>
</organism>
<evidence type="ECO:0000256" key="5">
    <source>
        <dbReference type="ARBA" id="ARBA00023600"/>
    </source>
</evidence>
<gene>
    <name evidence="7" type="ORF">G9U52_27565</name>
</gene>
<keyword evidence="4 6" id="KW-0472">Membrane</keyword>
<evidence type="ECO:0000256" key="4">
    <source>
        <dbReference type="ARBA" id="ARBA00023136"/>
    </source>
</evidence>
<evidence type="ECO:0000256" key="6">
    <source>
        <dbReference type="SAM" id="Phobius"/>
    </source>
</evidence>
<proteinExistence type="inferred from homology"/>
<keyword evidence="8" id="KW-1185">Reference proteome</keyword>
<comment type="similarity">
    <text evidence="5">Belongs to the bacteriophage holin family. Cp-1 holin subfamily.</text>
</comment>
<dbReference type="EMBL" id="JAAOIW010000012">
    <property type="protein sequence ID" value="NHN33580.1"/>
    <property type="molecule type" value="Genomic_DNA"/>
</dbReference>
<comment type="caution">
    <text evidence="7">The sequence shown here is derived from an EMBL/GenBank/DDBJ whole genome shotgun (WGS) entry which is preliminary data.</text>
</comment>
<feature type="transmembrane region" description="Helical" evidence="6">
    <location>
        <begin position="46"/>
        <end position="65"/>
    </location>
</feature>
<accession>A0ABX0JDW2</accession>
<dbReference type="RefSeq" id="WP_166153878.1">
    <property type="nucleotide sequence ID" value="NZ_JAAOIW010000012.1"/>
</dbReference>
<dbReference type="NCBIfam" id="TIGR01593">
    <property type="entry name" value="holin_tox_secr"/>
    <property type="match status" value="1"/>
</dbReference>
<dbReference type="InterPro" id="IPR006480">
    <property type="entry name" value="Phage_holin_4_1"/>
</dbReference>
<name>A0ABX0JDW2_9BACL</name>
<dbReference type="Proteomes" id="UP001165962">
    <property type="component" value="Unassembled WGS sequence"/>
</dbReference>
<evidence type="ECO:0000256" key="1">
    <source>
        <dbReference type="ARBA" id="ARBA00004141"/>
    </source>
</evidence>
<evidence type="ECO:0000313" key="8">
    <source>
        <dbReference type="Proteomes" id="UP001165962"/>
    </source>
</evidence>
<evidence type="ECO:0000256" key="2">
    <source>
        <dbReference type="ARBA" id="ARBA00022692"/>
    </source>
</evidence>
<dbReference type="Pfam" id="PF05105">
    <property type="entry name" value="Phage_holin_4_1"/>
    <property type="match status" value="1"/>
</dbReference>
<evidence type="ECO:0000313" key="7">
    <source>
        <dbReference type="EMBL" id="NHN33580.1"/>
    </source>
</evidence>
<feature type="transmembrane region" description="Helical" evidence="6">
    <location>
        <begin position="21"/>
        <end position="40"/>
    </location>
</feature>
<reference evidence="7" key="1">
    <citation type="submission" date="2020-03" db="EMBL/GenBank/DDBJ databases">
        <title>Draft sequencing of Paenibacilllus sp. S3N08.</title>
        <authorList>
            <person name="Kim D.-U."/>
        </authorList>
    </citation>
    <scope>NUCLEOTIDE SEQUENCE</scope>
    <source>
        <strain evidence="7">S3N08</strain>
    </source>
</reference>
<evidence type="ECO:0000256" key="3">
    <source>
        <dbReference type="ARBA" id="ARBA00022989"/>
    </source>
</evidence>
<keyword evidence="2 6" id="KW-0812">Transmembrane</keyword>
<protein>
    <submittedName>
        <fullName evidence="7">Phage holin family protein</fullName>
    </submittedName>
</protein>
<sequence length="156" mass="16658">MTIKLVLGGLLTAVIGTNEKIAAYSGILSILGFITSSYLGGWDIGLRILVFCMVSDYLSGVAGAIKNKKLDAEVMFWGGIKKAVILAVLALSILLDEFVGNDAPAFRTLAIYFYVGKEALSVIQNFGILGVNLPSFIVKEFTNFEKKGDGIDGKGN</sequence>
<comment type="subcellular location">
    <subcellularLocation>
        <location evidence="1">Membrane</location>
        <topology evidence="1">Multi-pass membrane protein</topology>
    </subcellularLocation>
</comment>
<feature type="transmembrane region" description="Helical" evidence="6">
    <location>
        <begin position="74"/>
        <end position="95"/>
    </location>
</feature>